<dbReference type="InterPro" id="IPR001387">
    <property type="entry name" value="Cro/C1-type_HTH"/>
</dbReference>
<feature type="domain" description="HTH cro/C1-type" evidence="2">
    <location>
        <begin position="42"/>
        <end position="96"/>
    </location>
</feature>
<evidence type="ECO:0000313" key="4">
    <source>
        <dbReference type="Proteomes" id="UP000712007"/>
    </source>
</evidence>
<dbReference type="PANTHER" id="PTHR46797:SF1">
    <property type="entry name" value="METHYLPHOSPHONATE SYNTHASE"/>
    <property type="match status" value="1"/>
</dbReference>
<evidence type="ECO:0000256" key="1">
    <source>
        <dbReference type="ARBA" id="ARBA00023125"/>
    </source>
</evidence>
<sequence length="102" mass="11470">MQANENIHSFDAILDAQFGKPGTSERETFEREAEAYCIGQLIHDARKQEKMTQSELAEKVGTNKSYISKIENGSVEPGIGMFYRIIHALGLRVDIVKPVMEI</sequence>
<reference evidence="3" key="1">
    <citation type="submission" date="2020-10" db="EMBL/GenBank/DDBJ databases">
        <authorList>
            <person name="Gilroy R."/>
        </authorList>
    </citation>
    <scope>NUCLEOTIDE SEQUENCE</scope>
    <source>
        <strain evidence="3">3924</strain>
    </source>
</reference>
<dbReference type="GO" id="GO:0003677">
    <property type="term" value="F:DNA binding"/>
    <property type="evidence" value="ECO:0007669"/>
    <property type="project" value="UniProtKB-KW"/>
</dbReference>
<dbReference type="Proteomes" id="UP000712007">
    <property type="component" value="Unassembled WGS sequence"/>
</dbReference>
<organism evidence="3 4">
    <name type="scientific">Candidatus Aphodosoma intestinipullorum</name>
    <dbReference type="NCBI Taxonomy" id="2840674"/>
    <lineage>
        <taxon>Bacteria</taxon>
        <taxon>Pseudomonadati</taxon>
        <taxon>Bacteroidota</taxon>
        <taxon>Bacteroidia</taxon>
        <taxon>Bacteroidales</taxon>
        <taxon>Candidatus Aphodosoma</taxon>
    </lineage>
</organism>
<protein>
    <submittedName>
        <fullName evidence="3">Helix-turn-helix transcriptional regulator</fullName>
    </submittedName>
</protein>
<dbReference type="SUPFAM" id="SSF47413">
    <property type="entry name" value="lambda repressor-like DNA-binding domains"/>
    <property type="match status" value="1"/>
</dbReference>
<reference evidence="3" key="2">
    <citation type="journal article" date="2021" name="PeerJ">
        <title>Extensive microbial diversity within the chicken gut microbiome revealed by metagenomics and culture.</title>
        <authorList>
            <person name="Gilroy R."/>
            <person name="Ravi A."/>
            <person name="Getino M."/>
            <person name="Pursley I."/>
            <person name="Horton D.L."/>
            <person name="Alikhan N.F."/>
            <person name="Baker D."/>
            <person name="Gharbi K."/>
            <person name="Hall N."/>
            <person name="Watson M."/>
            <person name="Adriaenssens E.M."/>
            <person name="Foster-Nyarko E."/>
            <person name="Jarju S."/>
            <person name="Secka A."/>
            <person name="Antonio M."/>
            <person name="Oren A."/>
            <person name="Chaudhuri R.R."/>
            <person name="La Ragione R."/>
            <person name="Hildebrand F."/>
            <person name="Pallen M.J."/>
        </authorList>
    </citation>
    <scope>NUCLEOTIDE SEQUENCE</scope>
    <source>
        <strain evidence="3">3924</strain>
    </source>
</reference>
<evidence type="ECO:0000313" key="3">
    <source>
        <dbReference type="EMBL" id="MBO8439351.1"/>
    </source>
</evidence>
<dbReference type="CDD" id="cd00093">
    <property type="entry name" value="HTH_XRE"/>
    <property type="match status" value="1"/>
</dbReference>
<comment type="caution">
    <text evidence="3">The sequence shown here is derived from an EMBL/GenBank/DDBJ whole genome shotgun (WGS) entry which is preliminary data.</text>
</comment>
<name>A0A940IEG0_9BACT</name>
<dbReference type="GO" id="GO:0003700">
    <property type="term" value="F:DNA-binding transcription factor activity"/>
    <property type="evidence" value="ECO:0007669"/>
    <property type="project" value="TreeGrafter"/>
</dbReference>
<dbReference type="EMBL" id="JADIMV010000031">
    <property type="protein sequence ID" value="MBO8439351.1"/>
    <property type="molecule type" value="Genomic_DNA"/>
</dbReference>
<dbReference type="PANTHER" id="PTHR46797">
    <property type="entry name" value="HTH-TYPE TRANSCRIPTIONAL REGULATOR"/>
    <property type="match status" value="1"/>
</dbReference>
<dbReference type="InterPro" id="IPR010982">
    <property type="entry name" value="Lambda_DNA-bd_dom_sf"/>
</dbReference>
<evidence type="ECO:0000259" key="2">
    <source>
        <dbReference type="PROSITE" id="PS50943"/>
    </source>
</evidence>
<dbReference type="PROSITE" id="PS50943">
    <property type="entry name" value="HTH_CROC1"/>
    <property type="match status" value="1"/>
</dbReference>
<proteinExistence type="predicted"/>
<dbReference type="Pfam" id="PF01381">
    <property type="entry name" value="HTH_3"/>
    <property type="match status" value="1"/>
</dbReference>
<dbReference type="AlphaFoldDB" id="A0A940IEG0"/>
<gene>
    <name evidence="3" type="ORF">IAC51_01730</name>
</gene>
<dbReference type="GO" id="GO:0005829">
    <property type="term" value="C:cytosol"/>
    <property type="evidence" value="ECO:0007669"/>
    <property type="project" value="TreeGrafter"/>
</dbReference>
<dbReference type="SMART" id="SM00530">
    <property type="entry name" value="HTH_XRE"/>
    <property type="match status" value="1"/>
</dbReference>
<dbReference type="Gene3D" id="1.10.260.40">
    <property type="entry name" value="lambda repressor-like DNA-binding domains"/>
    <property type="match status" value="1"/>
</dbReference>
<keyword evidence="1" id="KW-0238">DNA-binding</keyword>
<accession>A0A940IEG0</accession>
<dbReference type="InterPro" id="IPR050807">
    <property type="entry name" value="TransReg_Diox_bact_type"/>
</dbReference>